<accession>A0A6A6WB03</accession>
<proteinExistence type="predicted"/>
<reference evidence="1" key="1">
    <citation type="journal article" date="2020" name="Stud. Mycol.">
        <title>101 Dothideomycetes genomes: a test case for predicting lifestyles and emergence of pathogens.</title>
        <authorList>
            <person name="Haridas S."/>
            <person name="Albert R."/>
            <person name="Binder M."/>
            <person name="Bloem J."/>
            <person name="Labutti K."/>
            <person name="Salamov A."/>
            <person name="Andreopoulos B."/>
            <person name="Baker S."/>
            <person name="Barry K."/>
            <person name="Bills G."/>
            <person name="Bluhm B."/>
            <person name="Cannon C."/>
            <person name="Castanera R."/>
            <person name="Culley D."/>
            <person name="Daum C."/>
            <person name="Ezra D."/>
            <person name="Gonzalez J."/>
            <person name="Henrissat B."/>
            <person name="Kuo A."/>
            <person name="Liang C."/>
            <person name="Lipzen A."/>
            <person name="Lutzoni F."/>
            <person name="Magnuson J."/>
            <person name="Mondo S."/>
            <person name="Nolan M."/>
            <person name="Ohm R."/>
            <person name="Pangilinan J."/>
            <person name="Park H.-J."/>
            <person name="Ramirez L."/>
            <person name="Alfaro M."/>
            <person name="Sun H."/>
            <person name="Tritt A."/>
            <person name="Yoshinaga Y."/>
            <person name="Zwiers L.-H."/>
            <person name="Turgeon B."/>
            <person name="Goodwin S."/>
            <person name="Spatafora J."/>
            <person name="Crous P."/>
            <person name="Grigoriev I."/>
        </authorList>
    </citation>
    <scope>NUCLEOTIDE SEQUENCE</scope>
    <source>
        <strain evidence="1">CBS 121739</strain>
    </source>
</reference>
<dbReference type="EMBL" id="ML996570">
    <property type="protein sequence ID" value="KAF2759140.1"/>
    <property type="molecule type" value="Genomic_DNA"/>
</dbReference>
<dbReference type="GeneID" id="54481925"/>
<dbReference type="RefSeq" id="XP_033601591.1">
    <property type="nucleotide sequence ID" value="XM_033740871.1"/>
</dbReference>
<dbReference type="Proteomes" id="UP000799437">
    <property type="component" value="Unassembled WGS sequence"/>
</dbReference>
<name>A0A6A6WB03_9PEZI</name>
<evidence type="ECO:0000313" key="1">
    <source>
        <dbReference type="EMBL" id="KAF2759140.1"/>
    </source>
</evidence>
<evidence type="ECO:0000313" key="2">
    <source>
        <dbReference type="Proteomes" id="UP000799437"/>
    </source>
</evidence>
<dbReference type="AlphaFoldDB" id="A0A6A6WB03"/>
<sequence length="88" mass="9556">MALTWIPRTTGYGATLSLSFAATCSIDVGLPRMTIQLLPRCIDTSTVASDNLHAPNMTYAGKLSRCRPAPIRTWSYGVIFNTYNNASA</sequence>
<protein>
    <submittedName>
        <fullName evidence="1">Uncharacterized protein</fullName>
    </submittedName>
</protein>
<gene>
    <name evidence="1" type="ORF">EJ05DRAFT_334573</name>
</gene>
<organism evidence="1 2">
    <name type="scientific">Pseudovirgaria hyperparasitica</name>
    <dbReference type="NCBI Taxonomy" id="470096"/>
    <lineage>
        <taxon>Eukaryota</taxon>
        <taxon>Fungi</taxon>
        <taxon>Dikarya</taxon>
        <taxon>Ascomycota</taxon>
        <taxon>Pezizomycotina</taxon>
        <taxon>Dothideomycetes</taxon>
        <taxon>Dothideomycetes incertae sedis</taxon>
        <taxon>Acrospermales</taxon>
        <taxon>Acrospermaceae</taxon>
        <taxon>Pseudovirgaria</taxon>
    </lineage>
</organism>
<keyword evidence="2" id="KW-1185">Reference proteome</keyword>